<dbReference type="SUPFAM" id="SSF54523">
    <property type="entry name" value="Pili subunits"/>
    <property type="match status" value="1"/>
</dbReference>
<accession>A0A7X0H4L9</accession>
<dbReference type="AlphaFoldDB" id="A0A7X0H4L9"/>
<evidence type="ECO:0000313" key="4">
    <source>
        <dbReference type="Proteomes" id="UP000541810"/>
    </source>
</evidence>
<evidence type="ECO:0000256" key="2">
    <source>
        <dbReference type="SAM" id="Phobius"/>
    </source>
</evidence>
<feature type="region of interest" description="Disordered" evidence="1">
    <location>
        <begin position="290"/>
        <end position="310"/>
    </location>
</feature>
<organism evidence="3 4">
    <name type="scientific">Algisphaera agarilytica</name>
    <dbReference type="NCBI Taxonomy" id="1385975"/>
    <lineage>
        <taxon>Bacteria</taxon>
        <taxon>Pseudomonadati</taxon>
        <taxon>Planctomycetota</taxon>
        <taxon>Phycisphaerae</taxon>
        <taxon>Phycisphaerales</taxon>
        <taxon>Phycisphaeraceae</taxon>
        <taxon>Algisphaera</taxon>
    </lineage>
</organism>
<dbReference type="PANTHER" id="PTHR30093">
    <property type="entry name" value="GENERAL SECRETION PATHWAY PROTEIN G"/>
    <property type="match status" value="1"/>
</dbReference>
<sequence>MKARFQMNNFPSSSKSSVVRPARLYGFTLIELLVVISIIALLISILLPALGSARQAARTIKCATQLQQLTRAEATYRNDYDGFHVIGLERPNNPGAYMSYDDQFMIGGYDGRSLPGGTTRNALTYQPGGFSVDEETGGDIYACPLDDFQRIDVPVDGVEFAKRSYGLTRWEIRGGADRSGNYIGITGINSDTGVSISRRDTDVFQTAATLLFVEDVALPGGGGVISSNGLGHHTGSTTFCGMHHPDRADRQIRSIRHHLVGELSRAEFRPNYAYTDGHVENLDPIETYRKDDGTLNSNNQYETHWDPMKK</sequence>
<evidence type="ECO:0000313" key="3">
    <source>
        <dbReference type="EMBL" id="MBB6429176.1"/>
    </source>
</evidence>
<gene>
    <name evidence="3" type="ORF">HNQ40_000982</name>
</gene>
<reference evidence="3 4" key="1">
    <citation type="submission" date="2020-08" db="EMBL/GenBank/DDBJ databases">
        <title>Genomic Encyclopedia of Type Strains, Phase IV (KMG-IV): sequencing the most valuable type-strain genomes for metagenomic binning, comparative biology and taxonomic classification.</title>
        <authorList>
            <person name="Goeker M."/>
        </authorList>
    </citation>
    <scope>NUCLEOTIDE SEQUENCE [LARGE SCALE GENOMIC DNA]</scope>
    <source>
        <strain evidence="3 4">DSM 103725</strain>
    </source>
</reference>
<protein>
    <submittedName>
        <fullName evidence="3">Prepilin-type N-terminal cleavage/methylation domain-containing protein/prepilin-type processing-associated H-X9-DG protein</fullName>
    </submittedName>
</protein>
<dbReference type="EMBL" id="JACHGY010000001">
    <property type="protein sequence ID" value="MBB6429176.1"/>
    <property type="molecule type" value="Genomic_DNA"/>
</dbReference>
<dbReference type="Gene3D" id="3.30.700.10">
    <property type="entry name" value="Glycoprotein, Type 4 Pilin"/>
    <property type="match status" value="1"/>
</dbReference>
<dbReference type="InterPro" id="IPR045584">
    <property type="entry name" value="Pilin-like"/>
</dbReference>
<keyword evidence="2" id="KW-1133">Transmembrane helix</keyword>
<comment type="caution">
    <text evidence="3">The sequence shown here is derived from an EMBL/GenBank/DDBJ whole genome shotgun (WGS) entry which is preliminary data.</text>
</comment>
<dbReference type="InterPro" id="IPR012902">
    <property type="entry name" value="N_methyl_site"/>
</dbReference>
<feature type="transmembrane region" description="Helical" evidence="2">
    <location>
        <begin position="24"/>
        <end position="50"/>
    </location>
</feature>
<dbReference type="PANTHER" id="PTHR30093:SF2">
    <property type="entry name" value="TYPE II SECRETION SYSTEM PROTEIN H"/>
    <property type="match status" value="1"/>
</dbReference>
<dbReference type="Proteomes" id="UP000541810">
    <property type="component" value="Unassembled WGS sequence"/>
</dbReference>
<keyword evidence="2" id="KW-0472">Membrane</keyword>
<dbReference type="NCBIfam" id="TIGR02532">
    <property type="entry name" value="IV_pilin_GFxxxE"/>
    <property type="match status" value="1"/>
</dbReference>
<evidence type="ECO:0000256" key="1">
    <source>
        <dbReference type="SAM" id="MobiDB-lite"/>
    </source>
</evidence>
<dbReference type="Pfam" id="PF07963">
    <property type="entry name" value="N_methyl"/>
    <property type="match status" value="1"/>
</dbReference>
<name>A0A7X0H4L9_9BACT</name>
<proteinExistence type="predicted"/>
<keyword evidence="2" id="KW-0812">Transmembrane</keyword>
<keyword evidence="4" id="KW-1185">Reference proteome</keyword>